<protein>
    <submittedName>
        <fullName evidence="1">Uncharacterized protein</fullName>
    </submittedName>
</protein>
<accession>A0ACC3CII4</accession>
<reference evidence="1" key="1">
    <citation type="submission" date="2019-11" db="EMBL/GenBank/DDBJ databases">
        <title>Nori genome reveals adaptations in red seaweeds to the harsh intertidal environment.</title>
        <authorList>
            <person name="Wang D."/>
            <person name="Mao Y."/>
        </authorList>
    </citation>
    <scope>NUCLEOTIDE SEQUENCE</scope>
    <source>
        <tissue evidence="1">Gametophyte</tissue>
    </source>
</reference>
<name>A0ACC3CII4_PYRYE</name>
<keyword evidence="2" id="KW-1185">Reference proteome</keyword>
<sequence length="703" mass="72068">MQRRTDSHFYLADGYSVIGVDANPDLIAAGRTRFEDATAKGTLTLVSNGLVGEAADANSAPETLRFYRSKLRSEWSSFDASWGCRNPNNTPVEKEVPAHCERIDVPVTTCAGLIERFGKPLYMKIDIEGRDTACLNSLHTLPRESRPTYVSVENVNEAHIDLLAALGYTSQKAVDQRVIHARYMGQPDLLGNSGPFGDAAVHLSGGTGWVSAPAVRALLPLPERHEPTGEGMCGGSAVGAPVGPRRAARDAAATSTPSPAGELLLVVVLCRHGARSPLYTFPGDVRPLDGWGVGAGGLTAAGAAAHYALGTRLRARYVDTGFLSPTWNATEVYVRSTAIDRALLSAYAQMAGLYAAKEGGVGPAAGVLLPPAVHPHLLDVTLPRALRLPPGVAVDIPTVAAVNDVWTASAAAGLPLPDGVTADDVTEVRAIADGLLAASVAGAEVQRLRSGVLLRALRDRAVLAAAAHAGRLPAPLAGATGAGSQSGRGHVEAPVAGPARFSPRSSPPSPRYVLYSAHDTTLAAALAALGAFDGTNPPGASRRLRPKPADYSVRVEYNGLPVTVRGCDAVDCPLPLWVAGTASRVLDTDLERVVACATGVRRVAAALASAVGVGPAAAGPAEGGGGGELRPDSVVVLDGHDGWRRVALPLAGQAGGGGGLRAALGLVALGAGGCLLVATALALVRRHKATAAYGPIGEGGTAY</sequence>
<gene>
    <name evidence="1" type="ORF">I4F81_012466</name>
</gene>
<organism evidence="1 2">
    <name type="scientific">Pyropia yezoensis</name>
    <name type="common">Susabi-nori</name>
    <name type="synonym">Porphyra yezoensis</name>
    <dbReference type="NCBI Taxonomy" id="2788"/>
    <lineage>
        <taxon>Eukaryota</taxon>
        <taxon>Rhodophyta</taxon>
        <taxon>Bangiophyceae</taxon>
        <taxon>Bangiales</taxon>
        <taxon>Bangiaceae</taxon>
        <taxon>Pyropia</taxon>
    </lineage>
</organism>
<comment type="caution">
    <text evidence="1">The sequence shown here is derived from an EMBL/GenBank/DDBJ whole genome shotgun (WGS) entry which is preliminary data.</text>
</comment>
<evidence type="ECO:0000313" key="2">
    <source>
        <dbReference type="Proteomes" id="UP000798662"/>
    </source>
</evidence>
<evidence type="ECO:0000313" key="1">
    <source>
        <dbReference type="EMBL" id="KAK1870002.1"/>
    </source>
</evidence>
<dbReference type="EMBL" id="CM020620">
    <property type="protein sequence ID" value="KAK1870002.1"/>
    <property type="molecule type" value="Genomic_DNA"/>
</dbReference>
<dbReference type="Proteomes" id="UP000798662">
    <property type="component" value="Chromosome 3"/>
</dbReference>
<proteinExistence type="predicted"/>